<dbReference type="EMBL" id="CP036281">
    <property type="protein sequence ID" value="QDU82084.1"/>
    <property type="molecule type" value="Genomic_DNA"/>
</dbReference>
<proteinExistence type="predicted"/>
<name>A0A518CSA9_9PLAN</name>
<dbReference type="KEGG" id="plon:Pla110_38390"/>
<dbReference type="RefSeq" id="WP_144997977.1">
    <property type="nucleotide sequence ID" value="NZ_CP036281.1"/>
</dbReference>
<organism evidence="2 3">
    <name type="scientific">Polystyrenella longa</name>
    <dbReference type="NCBI Taxonomy" id="2528007"/>
    <lineage>
        <taxon>Bacteria</taxon>
        <taxon>Pseudomonadati</taxon>
        <taxon>Planctomycetota</taxon>
        <taxon>Planctomycetia</taxon>
        <taxon>Planctomycetales</taxon>
        <taxon>Planctomycetaceae</taxon>
        <taxon>Polystyrenella</taxon>
    </lineage>
</organism>
<gene>
    <name evidence="2" type="ORF">Pla110_38390</name>
</gene>
<feature type="compositionally biased region" description="Polar residues" evidence="1">
    <location>
        <begin position="23"/>
        <end position="33"/>
    </location>
</feature>
<dbReference type="AlphaFoldDB" id="A0A518CSA9"/>
<evidence type="ECO:0000313" key="2">
    <source>
        <dbReference type="EMBL" id="QDU82084.1"/>
    </source>
</evidence>
<evidence type="ECO:0000313" key="3">
    <source>
        <dbReference type="Proteomes" id="UP000317178"/>
    </source>
</evidence>
<feature type="compositionally biased region" description="Basic and acidic residues" evidence="1">
    <location>
        <begin position="90"/>
        <end position="100"/>
    </location>
</feature>
<feature type="compositionally biased region" description="Basic and acidic residues" evidence="1">
    <location>
        <begin position="63"/>
        <end position="83"/>
    </location>
</feature>
<feature type="region of interest" description="Disordered" evidence="1">
    <location>
        <begin position="23"/>
        <end position="119"/>
    </location>
</feature>
<reference evidence="2 3" key="1">
    <citation type="submission" date="2019-02" db="EMBL/GenBank/DDBJ databases">
        <title>Deep-cultivation of Planctomycetes and their phenomic and genomic characterization uncovers novel biology.</title>
        <authorList>
            <person name="Wiegand S."/>
            <person name="Jogler M."/>
            <person name="Boedeker C."/>
            <person name="Pinto D."/>
            <person name="Vollmers J."/>
            <person name="Rivas-Marin E."/>
            <person name="Kohn T."/>
            <person name="Peeters S.H."/>
            <person name="Heuer A."/>
            <person name="Rast P."/>
            <person name="Oberbeckmann S."/>
            <person name="Bunk B."/>
            <person name="Jeske O."/>
            <person name="Meyerdierks A."/>
            <person name="Storesund J.E."/>
            <person name="Kallscheuer N."/>
            <person name="Luecker S."/>
            <person name="Lage O.M."/>
            <person name="Pohl T."/>
            <person name="Merkel B.J."/>
            <person name="Hornburger P."/>
            <person name="Mueller R.-W."/>
            <person name="Bruemmer F."/>
            <person name="Labrenz M."/>
            <person name="Spormann A.M."/>
            <person name="Op den Camp H."/>
            <person name="Overmann J."/>
            <person name="Amann R."/>
            <person name="Jetten M.S.M."/>
            <person name="Mascher T."/>
            <person name="Medema M.H."/>
            <person name="Devos D.P."/>
            <person name="Kaster A.-K."/>
            <person name="Ovreas L."/>
            <person name="Rohde M."/>
            <person name="Galperin M.Y."/>
            <person name="Jogler C."/>
        </authorList>
    </citation>
    <scope>NUCLEOTIDE SEQUENCE [LARGE SCALE GENOMIC DNA]</scope>
    <source>
        <strain evidence="2 3">Pla110</strain>
    </source>
</reference>
<sequence>MSSIGSGNIGTGALNIVGSLTGTQKSSATQSNDNKAEAAAQKFQLDQKAMSEKTQDVAAADMSPDRDADGRADYHSSTPHDELDLNQPPAEEKPEPETNDSKPTPFDDQETGQVLDLEA</sequence>
<accession>A0A518CSA9</accession>
<evidence type="ECO:0000256" key="1">
    <source>
        <dbReference type="SAM" id="MobiDB-lite"/>
    </source>
</evidence>
<keyword evidence="3" id="KW-1185">Reference proteome</keyword>
<protein>
    <submittedName>
        <fullName evidence="2">Uncharacterized protein</fullName>
    </submittedName>
</protein>
<dbReference type="Proteomes" id="UP000317178">
    <property type="component" value="Chromosome"/>
</dbReference>